<keyword evidence="6" id="KW-1185">Reference proteome</keyword>
<comment type="similarity">
    <text evidence="2">Belongs to the bacterial solute-binding protein 2 family.</text>
</comment>
<dbReference type="InterPro" id="IPR010982">
    <property type="entry name" value="Lambda_DNA-bd_dom_sf"/>
</dbReference>
<evidence type="ECO:0000256" key="2">
    <source>
        <dbReference type="ARBA" id="ARBA00007639"/>
    </source>
</evidence>
<name>A0A2N7UA67_9GAMM</name>
<dbReference type="PROSITE" id="PS00356">
    <property type="entry name" value="HTH_LACI_1"/>
    <property type="match status" value="1"/>
</dbReference>
<organism evidence="5 6">
    <name type="scientific">Billgrantia endophytica</name>
    <dbReference type="NCBI Taxonomy" id="2033802"/>
    <lineage>
        <taxon>Bacteria</taxon>
        <taxon>Pseudomonadati</taxon>
        <taxon>Pseudomonadota</taxon>
        <taxon>Gammaproteobacteria</taxon>
        <taxon>Oceanospirillales</taxon>
        <taxon>Halomonadaceae</taxon>
        <taxon>Billgrantia</taxon>
    </lineage>
</organism>
<dbReference type="InterPro" id="IPR025997">
    <property type="entry name" value="SBP_2_dom"/>
</dbReference>
<evidence type="ECO:0000313" key="6">
    <source>
        <dbReference type="Proteomes" id="UP000235803"/>
    </source>
</evidence>
<evidence type="ECO:0000256" key="1">
    <source>
        <dbReference type="ARBA" id="ARBA00004196"/>
    </source>
</evidence>
<dbReference type="PANTHER" id="PTHR46847:SF1">
    <property type="entry name" value="D-ALLOSE-BINDING PERIPLASMIC PROTEIN-RELATED"/>
    <property type="match status" value="1"/>
</dbReference>
<keyword evidence="3" id="KW-0732">Signal</keyword>
<dbReference type="SMART" id="SM00354">
    <property type="entry name" value="HTH_LACI"/>
    <property type="match status" value="1"/>
</dbReference>
<dbReference type="Proteomes" id="UP000235803">
    <property type="component" value="Unassembled WGS sequence"/>
</dbReference>
<dbReference type="GO" id="GO:0006355">
    <property type="term" value="P:regulation of DNA-templated transcription"/>
    <property type="evidence" value="ECO:0007669"/>
    <property type="project" value="InterPro"/>
</dbReference>
<dbReference type="InterPro" id="IPR028082">
    <property type="entry name" value="Peripla_BP_I"/>
</dbReference>
<dbReference type="GO" id="GO:0055085">
    <property type="term" value="P:transmembrane transport"/>
    <property type="evidence" value="ECO:0007669"/>
    <property type="project" value="UniProtKB-ARBA"/>
</dbReference>
<dbReference type="Gene3D" id="3.40.50.2300">
    <property type="match status" value="2"/>
</dbReference>
<evidence type="ECO:0000256" key="3">
    <source>
        <dbReference type="ARBA" id="ARBA00022729"/>
    </source>
</evidence>
<dbReference type="GO" id="GO:0030246">
    <property type="term" value="F:carbohydrate binding"/>
    <property type="evidence" value="ECO:0007669"/>
    <property type="project" value="UniProtKB-ARBA"/>
</dbReference>
<dbReference type="Pfam" id="PF13407">
    <property type="entry name" value="Peripla_BP_4"/>
    <property type="match status" value="1"/>
</dbReference>
<gene>
    <name evidence="5" type="ORF">C1H69_01990</name>
</gene>
<comment type="subcellular location">
    <subcellularLocation>
        <location evidence="1">Cell envelope</location>
    </subcellularLocation>
</comment>
<dbReference type="Pfam" id="PF00356">
    <property type="entry name" value="LacI"/>
    <property type="match status" value="1"/>
</dbReference>
<dbReference type="InterPro" id="IPR000843">
    <property type="entry name" value="HTH_LacI"/>
</dbReference>
<dbReference type="CDD" id="cd01392">
    <property type="entry name" value="HTH_LacI"/>
    <property type="match status" value="1"/>
</dbReference>
<evidence type="ECO:0000259" key="4">
    <source>
        <dbReference type="PROSITE" id="PS50932"/>
    </source>
</evidence>
<dbReference type="SUPFAM" id="SSF53822">
    <property type="entry name" value="Periplasmic binding protein-like I"/>
    <property type="match status" value="1"/>
</dbReference>
<accession>A0A2N7UA67</accession>
<comment type="caution">
    <text evidence="5">The sequence shown here is derived from an EMBL/GenBank/DDBJ whole genome shotgun (WGS) entry which is preliminary data.</text>
</comment>
<dbReference type="SUPFAM" id="SSF47413">
    <property type="entry name" value="lambda repressor-like DNA-binding domains"/>
    <property type="match status" value="1"/>
</dbReference>
<dbReference type="OrthoDB" id="5756154at2"/>
<reference evidence="5 6" key="1">
    <citation type="submission" date="2018-01" db="EMBL/GenBank/DDBJ databases">
        <title>Halomonas endophytica sp. nov., isolated from storage liquid in the stems of Populus euphratica.</title>
        <authorList>
            <person name="Chen C."/>
        </authorList>
    </citation>
    <scope>NUCLEOTIDE SEQUENCE [LARGE SCALE GENOMIC DNA]</scope>
    <source>
        <strain evidence="5 6">MC28</strain>
    </source>
</reference>
<feature type="domain" description="HTH lacI-type" evidence="4">
    <location>
        <begin position="13"/>
        <end position="52"/>
    </location>
</feature>
<dbReference type="PANTHER" id="PTHR46847">
    <property type="entry name" value="D-ALLOSE-BINDING PERIPLASMIC PROTEIN-RELATED"/>
    <property type="match status" value="1"/>
</dbReference>
<protein>
    <submittedName>
        <fullName evidence="5">LacI family transcriptional regulator</fullName>
    </submittedName>
</protein>
<evidence type="ECO:0000313" key="5">
    <source>
        <dbReference type="EMBL" id="PMR77333.1"/>
    </source>
</evidence>
<dbReference type="PROSITE" id="PS50932">
    <property type="entry name" value="HTH_LACI_2"/>
    <property type="match status" value="1"/>
</dbReference>
<dbReference type="Gene3D" id="1.10.260.40">
    <property type="entry name" value="lambda repressor-like DNA-binding domains"/>
    <property type="match status" value="1"/>
</dbReference>
<sequence length="345" mass="37908">MMVFDGRRPLIPDIATMAGVSTATVDRVLNRRSGVREATLRRVLEAAVHIGYMDKEELSKRLGPRFAKVVFLLPRGTNPYLTGLNTRVRELADLSPGPVKVRSHFIESFNPDALAQALRRYGKSADTVVFMAIDHPQVRQAIDELVMAGKRIITIISDLPSSNRHLYLGIDNFAAGRTAAQIMGRFCHVTSGKLALIAASRAYRAHMEREMGFLALTEASFPYLSVIGPHEGHDNRDENYQNTCRLLQAHPDIVGIYNVGGASDGIGRALRESRRDADICFIGHGLTPDTRSMLLDGTMDAVITQSPDLIYSRAIAAATGEQTDVAPVAMEIYFSENLPAAHHVM</sequence>
<dbReference type="GO" id="GO:0003677">
    <property type="term" value="F:DNA binding"/>
    <property type="evidence" value="ECO:0007669"/>
    <property type="project" value="InterPro"/>
</dbReference>
<dbReference type="AlphaFoldDB" id="A0A2N7UA67"/>
<dbReference type="EMBL" id="PNRF01000007">
    <property type="protein sequence ID" value="PMR77333.1"/>
    <property type="molecule type" value="Genomic_DNA"/>
</dbReference>
<dbReference type="CDD" id="cd06307">
    <property type="entry name" value="PBP1_sugar_binding"/>
    <property type="match status" value="1"/>
</dbReference>
<proteinExistence type="inferred from homology"/>
<dbReference type="GO" id="GO:0030313">
    <property type="term" value="C:cell envelope"/>
    <property type="evidence" value="ECO:0007669"/>
    <property type="project" value="UniProtKB-SubCell"/>
</dbReference>